<dbReference type="Gene3D" id="3.30.559.10">
    <property type="entry name" value="Chloramphenicol acetyltransferase-like domain"/>
    <property type="match status" value="1"/>
</dbReference>
<proteinExistence type="inferred from homology"/>
<evidence type="ECO:0000256" key="5">
    <source>
        <dbReference type="RuleBase" id="RU003801"/>
    </source>
</evidence>
<organism evidence="8 9">
    <name type="scientific">Aphanomyces stellatus</name>
    <dbReference type="NCBI Taxonomy" id="120398"/>
    <lineage>
        <taxon>Eukaryota</taxon>
        <taxon>Sar</taxon>
        <taxon>Stramenopiles</taxon>
        <taxon>Oomycota</taxon>
        <taxon>Saprolegniomycetes</taxon>
        <taxon>Saprolegniales</taxon>
        <taxon>Verrucalvaceae</taxon>
        <taxon>Aphanomyces</taxon>
    </lineage>
</organism>
<dbReference type="InterPro" id="IPR000542">
    <property type="entry name" value="Carn_acyl_trans"/>
</dbReference>
<dbReference type="EMBL" id="CAADRA010000119">
    <property type="protein sequence ID" value="VFT78692.1"/>
    <property type="molecule type" value="Genomic_DNA"/>
</dbReference>
<keyword evidence="3 5" id="KW-0012">Acyltransferase</keyword>
<dbReference type="EMBL" id="VJMH01000119">
    <property type="protein sequence ID" value="KAF0718799.1"/>
    <property type="molecule type" value="Genomic_DNA"/>
</dbReference>
<keyword evidence="2 5" id="KW-0808">Transferase</keyword>
<evidence type="ECO:0000256" key="3">
    <source>
        <dbReference type="ARBA" id="ARBA00023315"/>
    </source>
</evidence>
<feature type="active site" description="Proton acceptor" evidence="4">
    <location>
        <position position="310"/>
    </location>
</feature>
<comment type="similarity">
    <text evidence="1 5">Belongs to the carnitine/choline acetyltransferase family.</text>
</comment>
<gene>
    <name evidence="8" type="primary">Aste57867_1476</name>
    <name evidence="7" type="ORF">As57867_001475</name>
    <name evidence="8" type="ORF">ASTE57867_1476</name>
</gene>
<protein>
    <submittedName>
        <fullName evidence="8">Aste57867_1476 protein</fullName>
    </submittedName>
</protein>
<dbReference type="AlphaFoldDB" id="A0A485K7X5"/>
<dbReference type="InterPro" id="IPR042231">
    <property type="entry name" value="Cho/carn_acyl_trans_2"/>
</dbReference>
<accession>A0A485K7X5</accession>
<dbReference type="InterPro" id="IPR039551">
    <property type="entry name" value="Cho/carn_acyl_trans"/>
</dbReference>
<feature type="domain" description="Choline/carnitine acyltransferase" evidence="6">
    <location>
        <begin position="18"/>
        <end position="571"/>
    </location>
</feature>
<dbReference type="Pfam" id="PF00755">
    <property type="entry name" value="Carn_acyltransf"/>
    <property type="match status" value="1"/>
</dbReference>
<dbReference type="PROSITE" id="PS00440">
    <property type="entry name" value="ACYLTRANSF_C_2"/>
    <property type="match status" value="1"/>
</dbReference>
<dbReference type="SUPFAM" id="SSF52777">
    <property type="entry name" value="CoA-dependent acyltransferases"/>
    <property type="match status" value="2"/>
</dbReference>
<dbReference type="Proteomes" id="UP000332933">
    <property type="component" value="Unassembled WGS sequence"/>
</dbReference>
<dbReference type="InterPro" id="IPR023213">
    <property type="entry name" value="CAT-like_dom_sf"/>
</dbReference>
<dbReference type="PANTHER" id="PTHR22589:SF67">
    <property type="entry name" value="PEROXISOMAL CARNITINE O-OCTANOYLTRANSFERASE"/>
    <property type="match status" value="1"/>
</dbReference>
<reference evidence="7" key="2">
    <citation type="submission" date="2019-06" db="EMBL/GenBank/DDBJ databases">
        <title>Genomics analysis of Aphanomyces spp. identifies a new class of oomycete effector associated with host adaptation.</title>
        <authorList>
            <person name="Gaulin E."/>
        </authorList>
    </citation>
    <scope>NUCLEOTIDE SEQUENCE</scope>
    <source>
        <strain evidence="7">CBS 578.67</strain>
    </source>
</reference>
<dbReference type="GO" id="GO:0016746">
    <property type="term" value="F:acyltransferase activity"/>
    <property type="evidence" value="ECO:0007669"/>
    <property type="project" value="UniProtKB-KW"/>
</dbReference>
<keyword evidence="9" id="KW-1185">Reference proteome</keyword>
<evidence type="ECO:0000256" key="4">
    <source>
        <dbReference type="PIRSR" id="PIRSR600542-1"/>
    </source>
</evidence>
<evidence type="ECO:0000259" key="6">
    <source>
        <dbReference type="Pfam" id="PF00755"/>
    </source>
</evidence>
<dbReference type="PANTHER" id="PTHR22589">
    <property type="entry name" value="CARNITINE O-ACYLTRANSFERASE"/>
    <property type="match status" value="1"/>
</dbReference>
<sequence length="607" mass="67623">MAPKAPKTFDHQPSLPHLPVPELDDTLDKYLTSIQPFVTPAEYETTKAKVESFRRGQGPKLQALLQQRAADEPNWLAEWWEYAAYTSYRAPIAVDINMISGFGAFNELTSPVPQARRAAEIIRYTSEYHARLVAEAIPPETMGRRVMCMDMYNRIFSACRIPASPADTYERYHGHKDIHHVAVLCRGHAFALDVRDPAGALLSIGDLERQLKYIQQFAGHFTAEGKVGILTAAQRDIWTDARECLIESNAASFQSIQEALFVVCLDDDKPTTNSELLQLAAAGAPHNRWYDKSLQFIVWANGNIGANLEHGNADATVYRVVFEWLGKRYLTRNGGLETRIESTSEAFLPPPTYFPFHVPPSVAATIDKVKATHDQRAALFQAVVVRYKAGGRDACKSVLKIAPDTFVQLAVQWAAYSIWKKVRPTYESAHTRWFLHGRTETIRSVANETKAWLEAVFSNKPREASYDLFEKAVAKHQELAMTALQGHGIDRHLLGLQVASVVSGEELPPLYSDPAYAKAGGNGNFVLSTSNVSGYEWLWGGFAPMLPHGIGVCYGIEPGHIGCLVSSNKQAPGQPKDDRVDCHVFGKHLLDGFRQLTEYIQEKNSKL</sequence>
<reference evidence="8 9" key="1">
    <citation type="submission" date="2019-03" db="EMBL/GenBank/DDBJ databases">
        <authorList>
            <person name="Gaulin E."/>
            <person name="Dumas B."/>
        </authorList>
    </citation>
    <scope>NUCLEOTIDE SEQUENCE [LARGE SCALE GENOMIC DNA]</scope>
    <source>
        <strain evidence="8">CBS 568.67</strain>
    </source>
</reference>
<evidence type="ECO:0000313" key="8">
    <source>
        <dbReference type="EMBL" id="VFT78692.1"/>
    </source>
</evidence>
<dbReference type="PROSITE" id="PS00439">
    <property type="entry name" value="ACYLTRANSF_C_1"/>
    <property type="match status" value="1"/>
</dbReference>
<dbReference type="OrthoDB" id="240216at2759"/>
<dbReference type="Gene3D" id="3.30.559.70">
    <property type="entry name" value="Choline/Carnitine o-acyltransferase, domain 2"/>
    <property type="match status" value="1"/>
</dbReference>
<evidence type="ECO:0000313" key="7">
    <source>
        <dbReference type="EMBL" id="KAF0718799.1"/>
    </source>
</evidence>
<evidence type="ECO:0000256" key="1">
    <source>
        <dbReference type="ARBA" id="ARBA00005232"/>
    </source>
</evidence>
<evidence type="ECO:0000313" key="9">
    <source>
        <dbReference type="Proteomes" id="UP000332933"/>
    </source>
</evidence>
<name>A0A485K7X5_9STRA</name>
<evidence type="ECO:0000256" key="2">
    <source>
        <dbReference type="ARBA" id="ARBA00022679"/>
    </source>
</evidence>